<protein>
    <submittedName>
        <fullName evidence="6">Methyl-accepting chemotaxis protein</fullName>
    </submittedName>
</protein>
<dbReference type="PANTHER" id="PTHR32089">
    <property type="entry name" value="METHYL-ACCEPTING CHEMOTAXIS PROTEIN MCPB"/>
    <property type="match status" value="1"/>
</dbReference>
<dbReference type="Proteomes" id="UP001597215">
    <property type="component" value="Unassembled WGS sequence"/>
</dbReference>
<evidence type="ECO:0000313" key="7">
    <source>
        <dbReference type="Proteomes" id="UP001597215"/>
    </source>
</evidence>
<evidence type="ECO:0000313" key="6">
    <source>
        <dbReference type="EMBL" id="MFD1765623.1"/>
    </source>
</evidence>
<sequence>MSDMEKSLSAEFDTIVKAFDFDGCMAERCRDLLAVVDSEMESFSAHYWEYWTKYGSTAQLRDPEYIDRMVKSTAGYIRNRMRDIHSGEWREYLKSQIITACKDRVPLGHLLAASTRASLRYFDIFDAKLDGSAATRDRLTKTVHDFTSMELAVTSACYVHYQRIVEHTKKEGFTNQFENDIASSTADISEQANILRRQAAASTAVAQGMLSKASEVATASEQSAVAMREAAQTAAGLIRAIEDTRTEVETAADVANRATERAQEAVEATDTLSEQSKSIESILGLIRDIAGQTNLLALNATIEAARAGDAGRGFAVVAQEVKSLANQTAEATDEIAGKITAIQNATKASVESNVAIKTAVEDVQHSAERIRHAMEEQAQTVTMITASVDETALAADLMSNTIAAIRSDTENVVSEIAQLEAGFGDVEGKISALQANAGKFAANLVR</sequence>
<feature type="domain" description="Methyl-accepting transducer" evidence="5">
    <location>
        <begin position="177"/>
        <end position="417"/>
    </location>
</feature>
<gene>
    <name evidence="6" type="ORF">ACFSAG_02045</name>
</gene>
<dbReference type="EMBL" id="JBHUEL010000002">
    <property type="protein sequence ID" value="MFD1765623.1"/>
    <property type="molecule type" value="Genomic_DNA"/>
</dbReference>
<evidence type="ECO:0000256" key="3">
    <source>
        <dbReference type="PROSITE-ProRule" id="PRU00284"/>
    </source>
</evidence>
<dbReference type="PROSITE" id="PS50111">
    <property type="entry name" value="CHEMOTAXIS_TRANSDUC_2"/>
    <property type="match status" value="1"/>
</dbReference>
<dbReference type="InterPro" id="IPR004089">
    <property type="entry name" value="MCPsignal_dom"/>
</dbReference>
<proteinExistence type="inferred from homology"/>
<dbReference type="SMART" id="SM00283">
    <property type="entry name" value="MA"/>
    <property type="match status" value="1"/>
</dbReference>
<keyword evidence="4" id="KW-0175">Coiled coil</keyword>
<evidence type="ECO:0000256" key="2">
    <source>
        <dbReference type="ARBA" id="ARBA00029447"/>
    </source>
</evidence>
<dbReference type="PRINTS" id="PR00260">
    <property type="entry name" value="CHEMTRNSDUCR"/>
</dbReference>
<dbReference type="Gene3D" id="1.10.287.950">
    <property type="entry name" value="Methyl-accepting chemotaxis protein"/>
    <property type="match status" value="1"/>
</dbReference>
<evidence type="ECO:0000256" key="4">
    <source>
        <dbReference type="SAM" id="Coils"/>
    </source>
</evidence>
<dbReference type="Pfam" id="PF00015">
    <property type="entry name" value="MCPsignal"/>
    <property type="match status" value="1"/>
</dbReference>
<comment type="caution">
    <text evidence="6">The sequence shown here is derived from an EMBL/GenBank/DDBJ whole genome shotgun (WGS) entry which is preliminary data.</text>
</comment>
<feature type="coiled-coil region" evidence="4">
    <location>
        <begin position="241"/>
        <end position="275"/>
    </location>
</feature>
<organism evidence="6 7">
    <name type="scientific">Sphingorhabdus buctiana</name>
    <dbReference type="NCBI Taxonomy" id="1508805"/>
    <lineage>
        <taxon>Bacteria</taxon>
        <taxon>Pseudomonadati</taxon>
        <taxon>Pseudomonadota</taxon>
        <taxon>Alphaproteobacteria</taxon>
        <taxon>Sphingomonadales</taxon>
        <taxon>Sphingomonadaceae</taxon>
        <taxon>Sphingorhabdus</taxon>
    </lineage>
</organism>
<dbReference type="SUPFAM" id="SSF58104">
    <property type="entry name" value="Methyl-accepting chemotaxis protein (MCP) signaling domain"/>
    <property type="match status" value="1"/>
</dbReference>
<evidence type="ECO:0000256" key="1">
    <source>
        <dbReference type="ARBA" id="ARBA00023224"/>
    </source>
</evidence>
<dbReference type="RefSeq" id="WP_381510962.1">
    <property type="nucleotide sequence ID" value="NZ_JBHUEL010000002.1"/>
</dbReference>
<keyword evidence="7" id="KW-1185">Reference proteome</keyword>
<keyword evidence="1 3" id="KW-0807">Transducer</keyword>
<evidence type="ECO:0000259" key="5">
    <source>
        <dbReference type="PROSITE" id="PS50111"/>
    </source>
</evidence>
<reference evidence="7" key="1">
    <citation type="journal article" date="2019" name="Int. J. Syst. Evol. Microbiol.">
        <title>The Global Catalogue of Microorganisms (GCM) 10K type strain sequencing project: providing services to taxonomists for standard genome sequencing and annotation.</title>
        <authorList>
            <consortium name="The Broad Institute Genomics Platform"/>
            <consortium name="The Broad Institute Genome Sequencing Center for Infectious Disease"/>
            <person name="Wu L."/>
            <person name="Ma J."/>
        </authorList>
    </citation>
    <scope>NUCLEOTIDE SEQUENCE [LARGE SCALE GENOMIC DNA]</scope>
    <source>
        <strain evidence="7">CGMCC 1.12449</strain>
    </source>
</reference>
<accession>A0ABW4MA78</accession>
<dbReference type="PANTHER" id="PTHR32089:SF112">
    <property type="entry name" value="LYSOZYME-LIKE PROTEIN-RELATED"/>
    <property type="match status" value="1"/>
</dbReference>
<dbReference type="InterPro" id="IPR004090">
    <property type="entry name" value="Chemotax_Me-accpt_rcpt"/>
</dbReference>
<comment type="similarity">
    <text evidence="2">Belongs to the methyl-accepting chemotaxis (MCP) protein family.</text>
</comment>
<name>A0ABW4MA78_9SPHN</name>